<proteinExistence type="predicted"/>
<sequence length="20" mass="2107">MQMTVNGYTGTTALHLQAVA</sequence>
<dbReference type="AlphaFoldDB" id="A0AA97P754"/>
<evidence type="ECO:0000313" key="1">
    <source>
        <dbReference type="EMBL" id="ELQ43134.1"/>
    </source>
</evidence>
<organism evidence="1">
    <name type="scientific">Pyricularia oryzae (strain Y34)</name>
    <name type="common">Rice blast fungus</name>
    <name type="synonym">Magnaporthe oryzae</name>
    <dbReference type="NCBI Taxonomy" id="1143189"/>
    <lineage>
        <taxon>Eukaryota</taxon>
        <taxon>Fungi</taxon>
        <taxon>Dikarya</taxon>
        <taxon>Ascomycota</taxon>
        <taxon>Pezizomycotina</taxon>
        <taxon>Sordariomycetes</taxon>
        <taxon>Sordariomycetidae</taxon>
        <taxon>Magnaporthales</taxon>
        <taxon>Pyriculariaceae</taxon>
        <taxon>Pyricularia</taxon>
    </lineage>
</organism>
<name>A0AA97P754_PYRO3</name>
<accession>A0AA97P754</accession>
<reference evidence="1" key="1">
    <citation type="journal article" date="2012" name="PLoS Genet.">
        <title>Comparative analysis of the genomes of two field isolates of the rice blast fungus Magnaporthe oryzae.</title>
        <authorList>
            <person name="Xue M."/>
            <person name="Yang J."/>
            <person name="Li Z."/>
            <person name="Hu S."/>
            <person name="Yao N."/>
            <person name="Dean R.A."/>
            <person name="Zhao W."/>
            <person name="Shen M."/>
            <person name="Zhang H."/>
            <person name="Li C."/>
            <person name="Liu L."/>
            <person name="Cao L."/>
            <person name="Xu X."/>
            <person name="Xing Y."/>
            <person name="Hsiang T."/>
            <person name="Zhang Z."/>
            <person name="Xu J.R."/>
            <person name="Peng Y.L."/>
        </authorList>
    </citation>
    <scope>NUCLEOTIDE SEQUENCE</scope>
    <source>
        <strain evidence="1">Y34</strain>
    </source>
</reference>
<protein>
    <submittedName>
        <fullName evidence="1">Uncharacterized protein</fullName>
    </submittedName>
</protein>
<dbReference type="Proteomes" id="UP000011086">
    <property type="component" value="Unassembled WGS sequence"/>
</dbReference>
<gene>
    <name evidence="1" type="ORF">OOU_Y34scaffold00172g4</name>
</gene>
<dbReference type="EMBL" id="JH793777">
    <property type="protein sequence ID" value="ELQ43134.1"/>
    <property type="molecule type" value="Genomic_DNA"/>
</dbReference>